<dbReference type="GO" id="GO:0016829">
    <property type="term" value="F:lyase activity"/>
    <property type="evidence" value="ECO:0007669"/>
    <property type="project" value="UniProtKB-KW"/>
</dbReference>
<dbReference type="InterPro" id="IPR000192">
    <property type="entry name" value="Aminotrans_V_dom"/>
</dbReference>
<proteinExistence type="predicted"/>
<dbReference type="Gene3D" id="3.90.1150.10">
    <property type="entry name" value="Aspartate Aminotransferase, domain 1"/>
    <property type="match status" value="1"/>
</dbReference>
<name>A0A3L9Z424_9FLAO</name>
<dbReference type="InterPro" id="IPR015421">
    <property type="entry name" value="PyrdxlP-dep_Trfase_major"/>
</dbReference>
<keyword evidence="1" id="KW-0663">Pyridoxal phosphate</keyword>
<reference evidence="3 4" key="1">
    <citation type="submission" date="2018-10" db="EMBL/GenBank/DDBJ databases">
        <title>Genomic Encyclopedia of Archaeal and Bacterial Type Strains, Phase II (KMG-II): from individual species to whole genera.</title>
        <authorList>
            <person name="Goeker M."/>
        </authorList>
    </citation>
    <scope>NUCLEOTIDE SEQUENCE [LARGE SCALE GENOMIC DNA]</scope>
    <source>
        <strain evidence="3 4">DSM 23424</strain>
    </source>
</reference>
<dbReference type="Gene3D" id="3.40.640.10">
    <property type="entry name" value="Type I PLP-dependent aspartate aminotransferase-like (Major domain)"/>
    <property type="match status" value="1"/>
</dbReference>
<dbReference type="EMBL" id="REFC01000011">
    <property type="protein sequence ID" value="RMA66179.1"/>
    <property type="molecule type" value="Genomic_DNA"/>
</dbReference>
<keyword evidence="3" id="KW-0456">Lyase</keyword>
<dbReference type="AlphaFoldDB" id="A0A3L9Z424"/>
<evidence type="ECO:0000313" key="4">
    <source>
        <dbReference type="Proteomes" id="UP000271339"/>
    </source>
</evidence>
<dbReference type="PANTHER" id="PTHR43586">
    <property type="entry name" value="CYSTEINE DESULFURASE"/>
    <property type="match status" value="1"/>
</dbReference>
<evidence type="ECO:0000259" key="2">
    <source>
        <dbReference type="Pfam" id="PF00266"/>
    </source>
</evidence>
<gene>
    <name evidence="3" type="ORF">BXY75_0598</name>
</gene>
<dbReference type="OrthoDB" id="513408at2"/>
<evidence type="ECO:0000313" key="3">
    <source>
        <dbReference type="EMBL" id="RMA66179.1"/>
    </source>
</evidence>
<dbReference type="PANTHER" id="PTHR43586:SF15">
    <property type="entry name" value="BLR3095 PROTEIN"/>
    <property type="match status" value="1"/>
</dbReference>
<comment type="caution">
    <text evidence="3">The sequence shown here is derived from an EMBL/GenBank/DDBJ whole genome shotgun (WGS) entry which is preliminary data.</text>
</comment>
<evidence type="ECO:0000256" key="1">
    <source>
        <dbReference type="ARBA" id="ARBA00022898"/>
    </source>
</evidence>
<dbReference type="RefSeq" id="WP_121906190.1">
    <property type="nucleotide sequence ID" value="NZ_REFC01000011.1"/>
</dbReference>
<dbReference type="Pfam" id="PF00266">
    <property type="entry name" value="Aminotran_5"/>
    <property type="match status" value="1"/>
</dbReference>
<dbReference type="InterPro" id="IPR015424">
    <property type="entry name" value="PyrdxlP-dep_Trfase"/>
</dbReference>
<accession>A0A3L9Z424</accession>
<sequence length="383" mass="43974">MIPNQKHLFSLSEEITYLNGSYMSPQLKSVEQVGLDALRKKSQPYLISENDFFSDKEVLRKRFSQLIGCDDPQRIAIIPSVSFGIGTVLKNIPFRRNDEIILLKEQFPSNYYAWAALVDEIGVKLKIIDAPEIGKDRGKLWNQRILEAITSKTKCIAIPHVHWADGTKYDLRAIRKRSKEVNAYLIIDGTQSVGALPFSVKEIQPDALICGGYKWLLGPYSLGVAYFGERFDHGVPLDNNWMNHEGAENFSNLINYNPLFKPKAARYDIGESSNFNLVPMLSEAIRQLILWTPEAIQSYCREISEESILRIQNLGIFIEEPEYRAHHLFGIFPSEEYKLEKIKEKISEKKIIVSFRGKSIRVSPNVYNSKDEIEKLLDCFLEY</sequence>
<protein>
    <submittedName>
        <fullName evidence="3">Selenocysteine lyase/cysteine desulfurase</fullName>
    </submittedName>
</protein>
<dbReference type="SUPFAM" id="SSF53383">
    <property type="entry name" value="PLP-dependent transferases"/>
    <property type="match status" value="1"/>
</dbReference>
<dbReference type="Proteomes" id="UP000271339">
    <property type="component" value="Unassembled WGS sequence"/>
</dbReference>
<dbReference type="InterPro" id="IPR015422">
    <property type="entry name" value="PyrdxlP-dep_Trfase_small"/>
</dbReference>
<feature type="domain" description="Aminotransferase class V" evidence="2">
    <location>
        <begin position="57"/>
        <end position="373"/>
    </location>
</feature>
<keyword evidence="4" id="KW-1185">Reference proteome</keyword>
<organism evidence="3 4">
    <name type="scientific">Ulvibacter antarcticus</name>
    <dbReference type="NCBI Taxonomy" id="442714"/>
    <lineage>
        <taxon>Bacteria</taxon>
        <taxon>Pseudomonadati</taxon>
        <taxon>Bacteroidota</taxon>
        <taxon>Flavobacteriia</taxon>
        <taxon>Flavobacteriales</taxon>
        <taxon>Flavobacteriaceae</taxon>
        <taxon>Ulvibacter</taxon>
    </lineage>
</organism>